<feature type="transmembrane region" description="Helical" evidence="11">
    <location>
        <begin position="364"/>
        <end position="393"/>
    </location>
</feature>
<evidence type="ECO:0000256" key="11">
    <source>
        <dbReference type="SAM" id="Phobius"/>
    </source>
</evidence>
<comment type="subcellular location">
    <subcellularLocation>
        <location evidence="1">Membrane</location>
        <topology evidence="1">Multi-pass membrane protein</topology>
    </subcellularLocation>
</comment>
<evidence type="ECO:0000256" key="7">
    <source>
        <dbReference type="ARBA" id="ARBA00022989"/>
    </source>
</evidence>
<evidence type="ECO:0000256" key="3">
    <source>
        <dbReference type="ARBA" id="ARBA00007965"/>
    </source>
</evidence>
<dbReference type="PRINTS" id="PR01130">
    <property type="entry name" value="DERENTRNSPRT"/>
</dbReference>
<feature type="transmembrane region" description="Helical" evidence="11">
    <location>
        <begin position="339"/>
        <end position="358"/>
    </location>
</feature>
<keyword evidence="4" id="KW-0813">Transport</keyword>
<keyword evidence="5 11" id="KW-0812">Transmembrane</keyword>
<dbReference type="GO" id="GO:0003735">
    <property type="term" value="F:structural constituent of ribosome"/>
    <property type="evidence" value="ECO:0007669"/>
    <property type="project" value="InterPro"/>
</dbReference>
<dbReference type="Pfam" id="PF01733">
    <property type="entry name" value="Nucleoside_tran"/>
    <property type="match status" value="1"/>
</dbReference>
<feature type="transmembrane region" description="Helical" evidence="11">
    <location>
        <begin position="269"/>
        <end position="293"/>
    </location>
</feature>
<dbReference type="GO" id="GO:0005337">
    <property type="term" value="F:nucleoside transmembrane transporter activity"/>
    <property type="evidence" value="ECO:0007669"/>
    <property type="project" value="InterPro"/>
</dbReference>
<proteinExistence type="inferred from homology"/>
<reference evidence="13 14" key="1">
    <citation type="journal article" date="2019" name="Fungal Biol. Biotechnol.">
        <title>Draft genome sequence of fastidious pathogen Ceratobasidium theobromae, which causes vascular-streak dieback in Theobroma cacao.</title>
        <authorList>
            <person name="Ali S.S."/>
            <person name="Asman A."/>
            <person name="Shao J."/>
            <person name="Firmansyah A.P."/>
            <person name="Susilo A.W."/>
            <person name="Rosmana A."/>
            <person name="McMahon P."/>
            <person name="Junaid M."/>
            <person name="Guest D."/>
            <person name="Kheng T.Y."/>
            <person name="Meinhardt L.W."/>
            <person name="Bailey B.A."/>
        </authorList>
    </citation>
    <scope>NUCLEOTIDE SEQUENCE [LARGE SCALE GENOMIC DNA]</scope>
    <source>
        <strain evidence="13 14">CT2</strain>
    </source>
</reference>
<evidence type="ECO:0000259" key="12">
    <source>
        <dbReference type="Pfam" id="PF17135"/>
    </source>
</evidence>
<dbReference type="GO" id="GO:0003723">
    <property type="term" value="F:RNA binding"/>
    <property type="evidence" value="ECO:0007669"/>
    <property type="project" value="TreeGrafter"/>
</dbReference>
<keyword evidence="8 11" id="KW-0472">Membrane</keyword>
<feature type="region of interest" description="Disordered" evidence="10">
    <location>
        <begin position="171"/>
        <end position="241"/>
    </location>
</feature>
<dbReference type="GO" id="GO:0016020">
    <property type="term" value="C:membrane"/>
    <property type="evidence" value="ECO:0007669"/>
    <property type="project" value="UniProtKB-SubCell"/>
</dbReference>
<evidence type="ECO:0000256" key="1">
    <source>
        <dbReference type="ARBA" id="ARBA00004141"/>
    </source>
</evidence>
<sequence length="703" mass="76178">MGIDLERHHVKKGNRTAPKSEDPYLLLLVKLYRFLARRTDAKFNKVILRRLFLSKINKPPISLSRIVKETSAYPDAANKVVVTVATVTDDNRMLTVPKLSIAALRFTRSARERILNAGGEVLTLDQLALRAPTGSNTILLRGKRNTREAVKHFGMGPHKNKKPYIISKGRKFERARGRRKSRGFKRGSPGGAYCLPPQCHSQMSTRARHARTRSDEEPMLNPSIENNDDDTGPLAQSHASLARSHAAGLSHPLSLPPQRNPQTRKPIQLIFIILGASFLLPWNGMITATPYFLSRLIDSPLRPAFNSYLSITYQAVNFLALIYTTATAATASKTYRIRVSYAALAVLFFVLTLSTATGTTGTPYFTFIIAINGCLALVTSVVNMTGVALAALFGPGAIQACFAGQGVVGVAVSAVQFLGAFFSDADSSPSGGGETKGGPSAVFFGLSTIFVLLSLVAHSALLRTPEYTDVVQRWEAGKALLTEESGRTGYSDMGDSEQDERQAILSHADDLGIEVPQVKGQVSIWEVAKLNQGYNFAVWLCFTVTLSVFPPITAYVAPIDPSHNAILTPTTFIAFHFLMFNIGDYAGRFSCAYPAVQFWGRRQLMGYSLARVLLIPLLLMCNVRAPGGGLIGIGSGGVPLINSDFALCMMAVSSTEHNDRIRSDQIDTAAVVAQFCLVGGLVTGSMASFAVRSMVCSCNPFLG</sequence>
<dbReference type="Proteomes" id="UP000383932">
    <property type="component" value="Unassembled WGS sequence"/>
</dbReference>
<keyword evidence="6 13" id="KW-0689">Ribosomal protein</keyword>
<comment type="similarity">
    <text evidence="2">Belongs to the eukaryotic ribosomal protein eL18 family.</text>
</comment>
<protein>
    <submittedName>
        <fullName evidence="13">60S ribosomal protein L18</fullName>
    </submittedName>
</protein>
<dbReference type="InterPro" id="IPR036227">
    <property type="entry name" value="Ribosomal_uL15/eL18_sf"/>
</dbReference>
<feature type="compositionally biased region" description="Basic residues" evidence="10">
    <location>
        <begin position="176"/>
        <end position="185"/>
    </location>
</feature>
<organism evidence="13 14">
    <name type="scientific">Ceratobasidium theobromae</name>
    <dbReference type="NCBI Taxonomy" id="1582974"/>
    <lineage>
        <taxon>Eukaryota</taxon>
        <taxon>Fungi</taxon>
        <taxon>Dikarya</taxon>
        <taxon>Basidiomycota</taxon>
        <taxon>Agaricomycotina</taxon>
        <taxon>Agaricomycetes</taxon>
        <taxon>Cantharellales</taxon>
        <taxon>Ceratobasidiaceae</taxon>
        <taxon>Ceratobasidium</taxon>
    </lineage>
</organism>
<dbReference type="InterPro" id="IPR036259">
    <property type="entry name" value="MFS_trans_sf"/>
</dbReference>
<dbReference type="FunFam" id="3.100.10.10:FF:000001">
    <property type="entry name" value="60S ribosomal protein L18"/>
    <property type="match status" value="1"/>
</dbReference>
<dbReference type="OrthoDB" id="6353017at2759"/>
<dbReference type="GO" id="GO:0006412">
    <property type="term" value="P:translation"/>
    <property type="evidence" value="ECO:0007669"/>
    <property type="project" value="InterPro"/>
</dbReference>
<evidence type="ECO:0000256" key="5">
    <source>
        <dbReference type="ARBA" id="ARBA00022692"/>
    </source>
</evidence>
<evidence type="ECO:0000256" key="6">
    <source>
        <dbReference type="ARBA" id="ARBA00022980"/>
    </source>
</evidence>
<dbReference type="InterPro" id="IPR002259">
    <property type="entry name" value="Eqnu_transpt"/>
</dbReference>
<dbReference type="GO" id="GO:0022625">
    <property type="term" value="C:cytosolic large ribosomal subunit"/>
    <property type="evidence" value="ECO:0007669"/>
    <property type="project" value="TreeGrafter"/>
</dbReference>
<comment type="similarity">
    <text evidence="3">Belongs to the SLC29A/ENT transporter (TC 2.A.57) family.</text>
</comment>
<dbReference type="SUPFAM" id="SSF103473">
    <property type="entry name" value="MFS general substrate transporter"/>
    <property type="match status" value="1"/>
</dbReference>
<dbReference type="SUPFAM" id="SSF52080">
    <property type="entry name" value="Ribosomal proteins L15p and L18e"/>
    <property type="match status" value="1"/>
</dbReference>
<comment type="caution">
    <text evidence="13">The sequence shown here is derived from an EMBL/GenBank/DDBJ whole genome shotgun (WGS) entry which is preliminary data.</text>
</comment>
<keyword evidence="9" id="KW-0687">Ribonucleoprotein</keyword>
<evidence type="ECO:0000256" key="8">
    <source>
        <dbReference type="ARBA" id="ARBA00023136"/>
    </source>
</evidence>
<dbReference type="AlphaFoldDB" id="A0A5N5QWJ2"/>
<gene>
    <name evidence="13" type="ORF">CTheo_997</name>
</gene>
<evidence type="ECO:0000256" key="9">
    <source>
        <dbReference type="ARBA" id="ARBA00023274"/>
    </source>
</evidence>
<dbReference type="PANTHER" id="PTHR10934">
    <property type="entry name" value="60S RIBOSOMAL PROTEIN L18"/>
    <property type="match status" value="1"/>
</dbReference>
<feature type="transmembrane region" description="Helical" evidence="11">
    <location>
        <begin position="563"/>
        <end position="583"/>
    </location>
</feature>
<accession>A0A5N5QWJ2</accession>
<feature type="transmembrane region" description="Helical" evidence="11">
    <location>
        <begin position="536"/>
        <end position="557"/>
    </location>
</feature>
<evidence type="ECO:0000313" key="13">
    <source>
        <dbReference type="EMBL" id="KAB5595536.1"/>
    </source>
</evidence>
<dbReference type="InterPro" id="IPR000039">
    <property type="entry name" value="Ribosomal_eL18"/>
</dbReference>
<name>A0A5N5QWJ2_9AGAM</name>
<feature type="transmembrane region" description="Helical" evidence="11">
    <location>
        <begin position="313"/>
        <end position="332"/>
    </location>
</feature>
<dbReference type="Pfam" id="PF17135">
    <property type="entry name" value="Ribosomal_L18"/>
    <property type="match status" value="1"/>
</dbReference>
<dbReference type="Gene3D" id="3.100.10.10">
    <property type="match status" value="1"/>
</dbReference>
<feature type="transmembrane region" description="Helical" evidence="11">
    <location>
        <begin position="442"/>
        <end position="462"/>
    </location>
</feature>
<keyword evidence="14" id="KW-1185">Reference proteome</keyword>
<dbReference type="EMBL" id="SSOP01000008">
    <property type="protein sequence ID" value="KAB5595536.1"/>
    <property type="molecule type" value="Genomic_DNA"/>
</dbReference>
<evidence type="ECO:0000256" key="2">
    <source>
        <dbReference type="ARBA" id="ARBA00006815"/>
    </source>
</evidence>
<evidence type="ECO:0000313" key="14">
    <source>
        <dbReference type="Proteomes" id="UP000383932"/>
    </source>
</evidence>
<keyword evidence="7 11" id="KW-1133">Transmembrane helix</keyword>
<evidence type="ECO:0000256" key="4">
    <source>
        <dbReference type="ARBA" id="ARBA00022448"/>
    </source>
</evidence>
<feature type="transmembrane region" description="Helical" evidence="11">
    <location>
        <begin position="604"/>
        <end position="625"/>
    </location>
</feature>
<evidence type="ECO:0000256" key="10">
    <source>
        <dbReference type="SAM" id="MobiDB-lite"/>
    </source>
</evidence>
<feature type="domain" description="Large ribosomal subunit protein uL15/eL18" evidence="12">
    <location>
        <begin position="2"/>
        <end position="185"/>
    </location>
</feature>
<feature type="transmembrane region" description="Helical" evidence="11">
    <location>
        <begin position="400"/>
        <end position="422"/>
    </location>
</feature>
<dbReference type="InterPro" id="IPR021131">
    <property type="entry name" value="Ribosomal_uL15/eL18"/>
</dbReference>
<dbReference type="PANTHER" id="PTHR10934:SF2">
    <property type="entry name" value="LARGE RIBOSOMAL SUBUNIT PROTEIN EL18"/>
    <property type="match status" value="1"/>
</dbReference>